<keyword evidence="4" id="KW-1185">Reference proteome</keyword>
<sequence>MKRMIVGVAAGAVLACGAATLSAAPAGADELSDLIGALITGSAAASSDDGGSPSPTGPAPQNGPSSNGVVGIDVTVSNWVGRKLGPNLYTFGDSGYFTPRVRHTARTSSGGTNSSDSCRIELQVIGPQSSGVVKTANCSDSWNMDRITQTGSYTAVVVDRVSGRKGTSTFVIE</sequence>
<evidence type="ECO:0000256" key="1">
    <source>
        <dbReference type="SAM" id="MobiDB-lite"/>
    </source>
</evidence>
<feature type="signal peptide" evidence="2">
    <location>
        <begin position="1"/>
        <end position="23"/>
    </location>
</feature>
<evidence type="ECO:0000256" key="2">
    <source>
        <dbReference type="SAM" id="SignalP"/>
    </source>
</evidence>
<dbReference type="Proteomes" id="UP001059836">
    <property type="component" value="Chromosome"/>
</dbReference>
<feature type="compositionally biased region" description="Low complexity" evidence="1">
    <location>
        <begin position="45"/>
        <end position="54"/>
    </location>
</feature>
<evidence type="ECO:0000313" key="3">
    <source>
        <dbReference type="EMBL" id="QHN36794.1"/>
    </source>
</evidence>
<evidence type="ECO:0000313" key="4">
    <source>
        <dbReference type="Proteomes" id="UP001059836"/>
    </source>
</evidence>
<organism evidence="3 4">
    <name type="scientific">Gordonia pseudamarae</name>
    <dbReference type="NCBI Taxonomy" id="2831662"/>
    <lineage>
        <taxon>Bacteria</taxon>
        <taxon>Bacillati</taxon>
        <taxon>Actinomycetota</taxon>
        <taxon>Actinomycetes</taxon>
        <taxon>Mycobacteriales</taxon>
        <taxon>Gordoniaceae</taxon>
        <taxon>Gordonia</taxon>
    </lineage>
</organism>
<reference evidence="3" key="1">
    <citation type="journal article" date="2021" name="Nat. Microbiol.">
        <title>Cocultivation of an ultrasmall environmental parasitic bacterium with lytic ability against bacteria associated with wastewater foams.</title>
        <authorList>
            <person name="Batinovic S."/>
            <person name="Rose J.J.A."/>
            <person name="Ratcliffe J."/>
            <person name="Seviour R.J."/>
            <person name="Petrovski S."/>
        </authorList>
    </citation>
    <scope>NUCLEOTIDE SEQUENCE</scope>
    <source>
        <strain evidence="3">CON9</strain>
    </source>
</reference>
<feature type="region of interest" description="Disordered" evidence="1">
    <location>
        <begin position="45"/>
        <end position="68"/>
    </location>
</feature>
<keyword evidence="2" id="KW-0732">Signal</keyword>
<name>A0ABX6IN42_9ACTN</name>
<evidence type="ECO:0008006" key="5">
    <source>
        <dbReference type="Google" id="ProtNLM"/>
    </source>
</evidence>
<feature type="chain" id="PRO_5046404927" description="Secreted protein" evidence="2">
    <location>
        <begin position="24"/>
        <end position="173"/>
    </location>
</feature>
<dbReference type="PROSITE" id="PS51257">
    <property type="entry name" value="PROKAR_LIPOPROTEIN"/>
    <property type="match status" value="1"/>
</dbReference>
<accession>A0ABX6IN42</accession>
<protein>
    <recommendedName>
        <fullName evidence="5">Secreted protein</fullName>
    </recommendedName>
</protein>
<dbReference type="RefSeq" id="WP_213245065.1">
    <property type="nucleotide sequence ID" value="NZ_CP045806.1"/>
</dbReference>
<dbReference type="EMBL" id="CP045809">
    <property type="protein sequence ID" value="QHN36794.1"/>
    <property type="molecule type" value="Genomic_DNA"/>
</dbReference>
<gene>
    <name evidence="3" type="ORF">GII31_19715</name>
</gene>
<proteinExistence type="predicted"/>